<reference evidence="6 7" key="1">
    <citation type="submission" date="2019-07" db="EMBL/GenBank/DDBJ databases">
        <title>Insights of Desulfuromonas acetexigens electromicrobiology.</title>
        <authorList>
            <person name="Katuri K."/>
            <person name="Sapireddy V."/>
            <person name="Shaw D.R."/>
            <person name="Saikaly P."/>
        </authorList>
    </citation>
    <scope>NUCLEOTIDE SEQUENCE [LARGE SCALE GENOMIC DNA]</scope>
    <source>
        <strain evidence="6 7">2873</strain>
    </source>
</reference>
<evidence type="ECO:0000259" key="5">
    <source>
        <dbReference type="Pfam" id="PF01420"/>
    </source>
</evidence>
<feature type="coiled-coil region" evidence="4">
    <location>
        <begin position="350"/>
        <end position="377"/>
    </location>
</feature>
<dbReference type="EMBL" id="VJVV01000004">
    <property type="protein sequence ID" value="TRO82259.1"/>
    <property type="molecule type" value="Genomic_DNA"/>
</dbReference>
<dbReference type="PANTHER" id="PTHR30408">
    <property type="entry name" value="TYPE-1 RESTRICTION ENZYME ECOKI SPECIFICITY PROTEIN"/>
    <property type="match status" value="1"/>
</dbReference>
<dbReference type="InterPro" id="IPR000055">
    <property type="entry name" value="Restrct_endonuc_typeI_TRD"/>
</dbReference>
<dbReference type="Gene3D" id="3.90.220.20">
    <property type="entry name" value="DNA methylase specificity domains"/>
    <property type="match status" value="2"/>
</dbReference>
<dbReference type="GO" id="GO:0009307">
    <property type="term" value="P:DNA restriction-modification system"/>
    <property type="evidence" value="ECO:0007669"/>
    <property type="project" value="UniProtKB-KW"/>
</dbReference>
<keyword evidence="2" id="KW-0680">Restriction system</keyword>
<comment type="caution">
    <text evidence="6">The sequence shown here is derived from an EMBL/GenBank/DDBJ whole genome shotgun (WGS) entry which is preliminary data.</text>
</comment>
<evidence type="ECO:0000256" key="3">
    <source>
        <dbReference type="ARBA" id="ARBA00023125"/>
    </source>
</evidence>
<keyword evidence="6" id="KW-0255">Endonuclease</keyword>
<feature type="coiled-coil region" evidence="4">
    <location>
        <begin position="150"/>
        <end position="181"/>
    </location>
</feature>
<dbReference type="AlphaFoldDB" id="A0A550JGC1"/>
<dbReference type="Gene3D" id="1.10.287.1120">
    <property type="entry name" value="Bipartite methylase S protein"/>
    <property type="match status" value="2"/>
</dbReference>
<dbReference type="Proteomes" id="UP000317155">
    <property type="component" value="Unassembled WGS sequence"/>
</dbReference>
<dbReference type="PANTHER" id="PTHR30408:SF12">
    <property type="entry name" value="TYPE I RESTRICTION ENZYME MJAVIII SPECIFICITY SUBUNIT"/>
    <property type="match status" value="1"/>
</dbReference>
<dbReference type="GO" id="GO:0004519">
    <property type="term" value="F:endonuclease activity"/>
    <property type="evidence" value="ECO:0007669"/>
    <property type="project" value="UniProtKB-KW"/>
</dbReference>
<dbReference type="Pfam" id="PF01420">
    <property type="entry name" value="Methylase_S"/>
    <property type="match status" value="2"/>
</dbReference>
<dbReference type="InterPro" id="IPR044946">
    <property type="entry name" value="Restrct_endonuc_typeI_TRD_sf"/>
</dbReference>
<keyword evidence="6" id="KW-0540">Nuclease</keyword>
<evidence type="ECO:0000256" key="2">
    <source>
        <dbReference type="ARBA" id="ARBA00022747"/>
    </source>
</evidence>
<proteinExistence type="inferred from homology"/>
<evidence type="ECO:0000256" key="1">
    <source>
        <dbReference type="ARBA" id="ARBA00010923"/>
    </source>
</evidence>
<dbReference type="SUPFAM" id="SSF116734">
    <property type="entry name" value="DNA methylase specificity domain"/>
    <property type="match status" value="2"/>
</dbReference>
<keyword evidence="4" id="KW-0175">Coiled coil</keyword>
<dbReference type="OrthoDB" id="5296428at2"/>
<keyword evidence="3" id="KW-0238">DNA-binding</keyword>
<sequence>MNNVPLGYKQTEVGVIPEDWDARLLGKVITLQRGYDLPCRLRKPGTVPIVTSSGIGETHSEPRVAGPGVVTGRYGTIGDVFYVCENFWPLNTTLYVRNFQGNDPRYVSYLLRTIDFHSHSGKSGVPGVNRNDLHEIVVLLPPTKAEQEAIAEALSDADALIESLEQLIAKKRQVKQGTMQELLTGKRRLPGFSGEWEVKRLGEVIEKFVGGGTPRRANPKYWGNEIPWVTVKDFATFSPRLSQEMITRVGLQNSASNLIPMGTLITSTRMALGKAVVYEVDVAINQDLKALFPIPELATQYLNFWFQYHGKDIDELGSGSTVKGVSLTDLKKIEFKLPPLPEQTAIAAILSDMDAEIAELEAKLAKARQVKQGMMQELLTGRIRLV</sequence>
<comment type="similarity">
    <text evidence="1">Belongs to the type-I restriction system S methylase family.</text>
</comment>
<dbReference type="RefSeq" id="WP_092057289.1">
    <property type="nucleotide sequence ID" value="NZ_FOJJ01000034.1"/>
</dbReference>
<name>A0A550JGC1_9BACT</name>
<dbReference type="InterPro" id="IPR052021">
    <property type="entry name" value="Type-I_RS_S_subunit"/>
</dbReference>
<evidence type="ECO:0000256" key="4">
    <source>
        <dbReference type="SAM" id="Coils"/>
    </source>
</evidence>
<feature type="domain" description="Type I restriction modification DNA specificity" evidence="5">
    <location>
        <begin position="195"/>
        <end position="364"/>
    </location>
</feature>
<feature type="domain" description="Type I restriction modification DNA specificity" evidence="5">
    <location>
        <begin position="17"/>
        <end position="169"/>
    </location>
</feature>
<dbReference type="CDD" id="cd17285">
    <property type="entry name" value="RMtype1_S_Csp16704I_TRD2-CR2_like"/>
    <property type="match status" value="1"/>
</dbReference>
<dbReference type="GO" id="GO:0003677">
    <property type="term" value="F:DNA binding"/>
    <property type="evidence" value="ECO:0007669"/>
    <property type="project" value="UniProtKB-KW"/>
</dbReference>
<gene>
    <name evidence="6" type="ORF">FL622_06690</name>
</gene>
<keyword evidence="7" id="KW-1185">Reference proteome</keyword>
<evidence type="ECO:0000313" key="6">
    <source>
        <dbReference type="EMBL" id="TRO82259.1"/>
    </source>
</evidence>
<accession>A0A550JGC1</accession>
<dbReference type="CDD" id="cd17267">
    <property type="entry name" value="RMtype1_S_EcoAO83I-TRD1-CR1_like"/>
    <property type="match status" value="1"/>
</dbReference>
<protein>
    <submittedName>
        <fullName evidence="6">Restriction endonuclease subunit S</fullName>
    </submittedName>
</protein>
<evidence type="ECO:0000313" key="7">
    <source>
        <dbReference type="Proteomes" id="UP000317155"/>
    </source>
</evidence>
<keyword evidence="6" id="KW-0378">Hydrolase</keyword>
<organism evidence="6 7">
    <name type="scientific">Trichloromonas acetexigens</name>
    <dbReference type="NCBI Taxonomy" id="38815"/>
    <lineage>
        <taxon>Bacteria</taxon>
        <taxon>Pseudomonadati</taxon>
        <taxon>Thermodesulfobacteriota</taxon>
        <taxon>Desulfuromonadia</taxon>
        <taxon>Desulfuromonadales</taxon>
        <taxon>Trichloromonadaceae</taxon>
        <taxon>Trichloromonas</taxon>
    </lineage>
</organism>